<keyword evidence="1" id="KW-1133">Transmembrane helix</keyword>
<evidence type="ECO:0000256" key="1">
    <source>
        <dbReference type="SAM" id="Phobius"/>
    </source>
</evidence>
<reference evidence="2" key="1">
    <citation type="journal article" date="2015" name="ISME J.">
        <title>Draft Genome Sequence of Streptomyces incarnatus NRRL8089, which Produces the Nucleoside Antibiotic Sinefungin.</title>
        <authorList>
            <person name="Oshima K."/>
            <person name="Hattori M."/>
            <person name="Shimizu H."/>
            <person name="Fukuda K."/>
            <person name="Nemoto M."/>
            <person name="Inagaki K."/>
            <person name="Tamura T."/>
        </authorList>
    </citation>
    <scope>NUCLEOTIDE SEQUENCE</scope>
    <source>
        <strain evidence="2">FACHB-1375</strain>
    </source>
</reference>
<organism evidence="2 3">
    <name type="scientific">Aerosakkonema funiforme FACHB-1375</name>
    <dbReference type="NCBI Taxonomy" id="2949571"/>
    <lineage>
        <taxon>Bacteria</taxon>
        <taxon>Bacillati</taxon>
        <taxon>Cyanobacteriota</taxon>
        <taxon>Cyanophyceae</taxon>
        <taxon>Oscillatoriophycideae</taxon>
        <taxon>Aerosakkonematales</taxon>
        <taxon>Aerosakkonemataceae</taxon>
        <taxon>Aerosakkonema</taxon>
    </lineage>
</organism>
<sequence length="160" mass="17578">MTYEPDSKAATLQRLRQISHLLDNAIAIPGTKYRVGLDPILGLLPGGGDTLTAFFSAYIVWEAARLGLPRESLVRMVMNILFDTVVGAVPIVGDFLDVTWKANVKNLQLVENHLASPIPSKKVDRVFLILLTVGLILFVGALTYVSVIIFRLLLMLFTGN</sequence>
<proteinExistence type="predicted"/>
<keyword evidence="1" id="KW-0472">Membrane</keyword>
<dbReference type="Proteomes" id="UP000641646">
    <property type="component" value="Unassembled WGS sequence"/>
</dbReference>
<evidence type="ECO:0000313" key="3">
    <source>
        <dbReference type="Proteomes" id="UP000641646"/>
    </source>
</evidence>
<name>A0A926ZK83_9CYAN</name>
<dbReference type="PANTHER" id="PTHR35519">
    <property type="entry name" value="MEMBRANE PROTEINS"/>
    <property type="match status" value="1"/>
</dbReference>
<gene>
    <name evidence="2" type="ORF">H6G03_29305</name>
</gene>
<evidence type="ECO:0000313" key="2">
    <source>
        <dbReference type="EMBL" id="MBD2185122.1"/>
    </source>
</evidence>
<dbReference type="InterPro" id="IPR025187">
    <property type="entry name" value="DUF4112"/>
</dbReference>
<reference evidence="2" key="2">
    <citation type="submission" date="2020-08" db="EMBL/GenBank/DDBJ databases">
        <authorList>
            <person name="Chen M."/>
            <person name="Teng W."/>
            <person name="Zhao L."/>
            <person name="Hu C."/>
            <person name="Zhou Y."/>
            <person name="Han B."/>
            <person name="Song L."/>
            <person name="Shu W."/>
        </authorList>
    </citation>
    <scope>NUCLEOTIDE SEQUENCE</scope>
    <source>
        <strain evidence="2">FACHB-1375</strain>
    </source>
</reference>
<dbReference type="AlphaFoldDB" id="A0A926ZK83"/>
<comment type="caution">
    <text evidence="2">The sequence shown here is derived from an EMBL/GenBank/DDBJ whole genome shotgun (WGS) entry which is preliminary data.</text>
</comment>
<dbReference type="PANTHER" id="PTHR35519:SF2">
    <property type="entry name" value="PH DOMAIN PROTEIN"/>
    <property type="match status" value="1"/>
</dbReference>
<feature type="transmembrane region" description="Helical" evidence="1">
    <location>
        <begin position="73"/>
        <end position="93"/>
    </location>
</feature>
<dbReference type="Pfam" id="PF13430">
    <property type="entry name" value="DUF4112"/>
    <property type="match status" value="1"/>
</dbReference>
<keyword evidence="3" id="KW-1185">Reference proteome</keyword>
<keyword evidence="1" id="KW-0812">Transmembrane</keyword>
<feature type="transmembrane region" description="Helical" evidence="1">
    <location>
        <begin position="126"/>
        <end position="154"/>
    </location>
</feature>
<accession>A0A926ZK83</accession>
<dbReference type="RefSeq" id="WP_190472876.1">
    <property type="nucleotide sequence ID" value="NZ_JACJPW010000108.1"/>
</dbReference>
<dbReference type="EMBL" id="JACJPW010000108">
    <property type="protein sequence ID" value="MBD2185122.1"/>
    <property type="molecule type" value="Genomic_DNA"/>
</dbReference>
<protein>
    <submittedName>
        <fullName evidence="2">DUF4112 domain-containing protein</fullName>
    </submittedName>
</protein>
<feature type="transmembrane region" description="Helical" evidence="1">
    <location>
        <begin position="40"/>
        <end position="61"/>
    </location>
</feature>